<evidence type="ECO:0008006" key="3">
    <source>
        <dbReference type="Google" id="ProtNLM"/>
    </source>
</evidence>
<gene>
    <name evidence="1" type="ORF">BN946_scf185033.g6</name>
</gene>
<evidence type="ECO:0000313" key="2">
    <source>
        <dbReference type="Proteomes" id="UP000029665"/>
    </source>
</evidence>
<dbReference type="InterPro" id="IPR004242">
    <property type="entry name" value="Transposase_21"/>
</dbReference>
<dbReference type="PANTHER" id="PTHR46579:SF2">
    <property type="entry name" value="C2H2-TYPE DOMAIN-CONTAINING PROTEIN"/>
    <property type="match status" value="1"/>
</dbReference>
<reference evidence="1" key="1">
    <citation type="submission" date="2014-01" db="EMBL/GenBank/DDBJ databases">
        <title>The genome of the white-rot fungus Pycnoporus cinnabarinus: a basidiomycete model with a versatile arsenal for lignocellulosic biomass breakdown.</title>
        <authorList>
            <person name="Levasseur A."/>
            <person name="Lomascolo A."/>
            <person name="Ruiz-Duenas F.J."/>
            <person name="Uzan E."/>
            <person name="Piumi F."/>
            <person name="Kues U."/>
            <person name="Ram A.F.J."/>
            <person name="Murat C."/>
            <person name="Haon M."/>
            <person name="Benoit I."/>
            <person name="Arfi Y."/>
            <person name="Chevret D."/>
            <person name="Drula E."/>
            <person name="Kwon M.J."/>
            <person name="Gouret P."/>
            <person name="Lesage-Meessen L."/>
            <person name="Lombard V."/>
            <person name="Mariette J."/>
            <person name="Noirot C."/>
            <person name="Park J."/>
            <person name="Patyshakuliyeva A."/>
            <person name="Wieneger R.A.B."/>
            <person name="Wosten H.A.B."/>
            <person name="Martin F."/>
            <person name="Coutinho P.M."/>
            <person name="de Vries R."/>
            <person name="Martinez A.T."/>
            <person name="Klopp C."/>
            <person name="Pontarotti P."/>
            <person name="Henrissat B."/>
            <person name="Record E."/>
        </authorList>
    </citation>
    <scope>NUCLEOTIDE SEQUENCE [LARGE SCALE GENOMIC DNA]</scope>
    <source>
        <strain evidence="1">BRFM137</strain>
    </source>
</reference>
<sequence>MASTAKRRPCVCSNCSLATYTDEYGVRHKGTLQHAKTIKQHQLRDQLLEKKRAVQQEVLADAVLLATVGDIVPLQAENSSSALGDSQAESTVAAGGAELVSGGHLLFHLATTLTNTQRGDEGGLGEIRMRLDQLSSLQSVFARYEGLVSLSKPLTFQSAPVCLDDPPADIAQLSRLACNFVNYREWLNSAMVSLARLPELGDRQVDNQVASLLVRLKSRSEVLDRFVHDCWDSEKVRVGLYNLKATSEQGPTFCSRATPSRATLEPYVAAALIMTTLLHAVASVSRPYSNFVLATLRVLLHGAFVYCNRTSSADPSALSAPQRDIVNTIPKDVRTALKALGIAPDFLRYATCPRCFQIYPPNQSRPNDPYPHHCTFSETDKDVCGSPLIVAREAKRQGQGASSLAHRAIKPYPYRTFKSWLAALFSRPDIEHLLERSWDRAASPGGRWTDIFQAPGIRQFRGPDGKLFSQEPAGACHLVFSLFVDWFNPFGNKKAGKSHSVGAIYLACLNLPPHLRFRPENIYLAAIIPGPKEPSLAQLNHLIRPLVDELYELWTHGLFLERTALRFVGRLLRVALIPLVCDLPALRKTAGFAGHSAKLFCSFCRLLKKLICNIMRDTWPMRTAAEHRRIATQWRDASTEAERVDLYKEHGIRWSELLRLPYWDPLRFPVVDAMHNLLLGNLRHHCMDVWGIDIKGKTGKKITPHTPEEQASWLRRVVEGIQNDSRHALGKIRVGYLATVAQVNDISPGTKLVKRAYIAALLHWVHFSPLHLRLVAYVLCEQAKSHPIEDLKLPPVLEENAIDFHLADGAYDISKFRILTPEVLTIIRQDIAKSFFPSWMERPPHNFGSATHGKLKADQWRTVCTVTLFITLTRLWGDASADSKEGVLLRNFVHLVTATDLATRRSMDPERAQAYDYHMREYLQGLLDIFAHQLVPNHHLALHLTACLLLFGPVHGWWGYPFERYNGILGGLNVNNIAESIPLTFMNGFYSGAGLRELISTFNWPDYNEYRDMMDAYRHAFQDTSRGTRVSDTSSLGHGQATADAITATYDSNELVKLDLPLYAALLRWTPPEFASFYASAEDSRPRIAPYVQHIPSVNHLGLTFATCQHGRRNSFVIFNHPDTAIQTAGQVVDILLHSRIEGNAQVVAAFVVVNMFAELSAAHAAIDPYRNFTALNTRLYYNRFQSMVLIRLEDVVAHFAALTYTPSRIGVECIVARSLDRS</sequence>
<dbReference type="AlphaFoldDB" id="A0A060SX87"/>
<dbReference type="Pfam" id="PF02992">
    <property type="entry name" value="Transposase_21"/>
    <property type="match status" value="1"/>
</dbReference>
<name>A0A060SX87_PYCCI</name>
<dbReference type="STRING" id="5643.A0A060SX87"/>
<dbReference type="PANTHER" id="PTHR46579">
    <property type="entry name" value="F5/8 TYPE C DOMAIN-CONTAINING PROTEIN-RELATED"/>
    <property type="match status" value="1"/>
</dbReference>
<comment type="caution">
    <text evidence="1">The sequence shown here is derived from an EMBL/GenBank/DDBJ whole genome shotgun (WGS) entry which is preliminary data.</text>
</comment>
<keyword evidence="2" id="KW-1185">Reference proteome</keyword>
<dbReference type="HOGENOM" id="CLU_002101_0_1_1"/>
<accession>A0A060SX87</accession>
<proteinExistence type="predicted"/>
<protein>
    <recommendedName>
        <fullName evidence="3">DUF4218 domain-containing protein</fullName>
    </recommendedName>
</protein>
<organism evidence="1 2">
    <name type="scientific">Pycnoporus cinnabarinus</name>
    <name type="common">Cinnabar-red polypore</name>
    <name type="synonym">Trametes cinnabarina</name>
    <dbReference type="NCBI Taxonomy" id="5643"/>
    <lineage>
        <taxon>Eukaryota</taxon>
        <taxon>Fungi</taxon>
        <taxon>Dikarya</taxon>
        <taxon>Basidiomycota</taxon>
        <taxon>Agaricomycotina</taxon>
        <taxon>Agaricomycetes</taxon>
        <taxon>Polyporales</taxon>
        <taxon>Polyporaceae</taxon>
        <taxon>Trametes</taxon>
    </lineage>
</organism>
<dbReference type="OMA" id="RRIATQW"/>
<dbReference type="OrthoDB" id="3247418at2759"/>
<dbReference type="EMBL" id="CCBP010000415">
    <property type="protein sequence ID" value="CDO76809.1"/>
    <property type="molecule type" value="Genomic_DNA"/>
</dbReference>
<evidence type="ECO:0000313" key="1">
    <source>
        <dbReference type="EMBL" id="CDO76809.1"/>
    </source>
</evidence>
<dbReference type="Proteomes" id="UP000029665">
    <property type="component" value="Unassembled WGS sequence"/>
</dbReference>